<dbReference type="KEGG" id="ttt:THITE_2129516"/>
<dbReference type="eggNOG" id="ENOG502RIXV">
    <property type="taxonomic scope" value="Eukaryota"/>
</dbReference>
<dbReference type="RefSeq" id="XP_003653990.1">
    <property type="nucleotide sequence ID" value="XM_003653942.1"/>
</dbReference>
<proteinExistence type="predicted"/>
<dbReference type="Proteomes" id="UP000008181">
    <property type="component" value="Chromosome 3"/>
</dbReference>
<dbReference type="OrthoDB" id="4579941at2759"/>
<evidence type="ECO:0000256" key="1">
    <source>
        <dbReference type="SAM" id="MobiDB-lite"/>
    </source>
</evidence>
<accession>G2R6G9</accession>
<keyword evidence="3" id="KW-1185">Reference proteome</keyword>
<feature type="compositionally biased region" description="Low complexity" evidence="1">
    <location>
        <begin position="67"/>
        <end position="96"/>
    </location>
</feature>
<feature type="region of interest" description="Disordered" evidence="1">
    <location>
        <begin position="64"/>
        <end position="110"/>
    </location>
</feature>
<protein>
    <submittedName>
        <fullName evidence="2">Uncharacterized protein</fullName>
    </submittedName>
</protein>
<feature type="region of interest" description="Disordered" evidence="1">
    <location>
        <begin position="209"/>
        <end position="251"/>
    </location>
</feature>
<dbReference type="AlphaFoldDB" id="G2R6G9"/>
<feature type="compositionally biased region" description="Basic and acidic residues" evidence="1">
    <location>
        <begin position="139"/>
        <end position="148"/>
    </location>
</feature>
<organism evidence="2 3">
    <name type="scientific">Thermothielavioides terrestris (strain ATCC 38088 / NRRL 8126)</name>
    <name type="common">Thielavia terrestris</name>
    <dbReference type="NCBI Taxonomy" id="578455"/>
    <lineage>
        <taxon>Eukaryota</taxon>
        <taxon>Fungi</taxon>
        <taxon>Dikarya</taxon>
        <taxon>Ascomycota</taxon>
        <taxon>Pezizomycotina</taxon>
        <taxon>Sordariomycetes</taxon>
        <taxon>Sordariomycetidae</taxon>
        <taxon>Sordariales</taxon>
        <taxon>Chaetomiaceae</taxon>
        <taxon>Thermothielavioides</taxon>
        <taxon>Thermothielavioides terrestris</taxon>
    </lineage>
</organism>
<evidence type="ECO:0000313" key="2">
    <source>
        <dbReference type="EMBL" id="AEO67654.1"/>
    </source>
</evidence>
<dbReference type="HOGENOM" id="CLU_712094_0_0_1"/>
<name>G2R6G9_THETT</name>
<dbReference type="EMBL" id="CP003011">
    <property type="protein sequence ID" value="AEO67654.1"/>
    <property type="molecule type" value="Genomic_DNA"/>
</dbReference>
<feature type="region of interest" description="Disordered" evidence="1">
    <location>
        <begin position="128"/>
        <end position="166"/>
    </location>
</feature>
<sequence length="388" mass="42676">MAHSTGARQQQQQQQHRNTTIAIATTSEMPVLDQIFKTLHRLETQVNSQSNRLNAIELSIKSRSDDITASSTDDSSSETSNSGFSNHRQSRSSASSMNTPSPHCPQSPAASYRASLAELRNRFAFSHSSLDIGSPPASRLHEHIRGDGTRSPTVNNRDEGSDDEWEDEVVYTESTYSQYPSRLDLSNLADAPPLLNDIQLQRYVHSAKSSLNPQDFTGREDASSPPGPIGMRQPSGFDGPHRPQSRSPPASVCAPSIAKCASCGHQAGSEQETNLQSAAQDTTPAEKQKPLQWRVLAAQRHDRAEMALFAWECCKASSQSWWFESEEWRAIQSETRRITEVLAPTSAAAASSSLRKAREAVGKLKTMLATRLNNAGFFWARRETAVVP</sequence>
<gene>
    <name evidence="2" type="ORF">THITE_2129516</name>
</gene>
<reference evidence="2 3" key="1">
    <citation type="journal article" date="2011" name="Nat. Biotechnol.">
        <title>Comparative genomic analysis of the thermophilic biomass-degrading fungi Myceliophthora thermophila and Thielavia terrestris.</title>
        <authorList>
            <person name="Berka R.M."/>
            <person name="Grigoriev I.V."/>
            <person name="Otillar R."/>
            <person name="Salamov A."/>
            <person name="Grimwood J."/>
            <person name="Reid I."/>
            <person name="Ishmael N."/>
            <person name="John T."/>
            <person name="Darmond C."/>
            <person name="Moisan M.-C."/>
            <person name="Henrissat B."/>
            <person name="Coutinho P.M."/>
            <person name="Lombard V."/>
            <person name="Natvig D.O."/>
            <person name="Lindquist E."/>
            <person name="Schmutz J."/>
            <person name="Lucas S."/>
            <person name="Harris P."/>
            <person name="Powlowski J."/>
            <person name="Bellemare A."/>
            <person name="Taylor D."/>
            <person name="Butler G."/>
            <person name="de Vries R.P."/>
            <person name="Allijn I.E."/>
            <person name="van den Brink J."/>
            <person name="Ushinsky S."/>
            <person name="Storms R."/>
            <person name="Powell A.J."/>
            <person name="Paulsen I.T."/>
            <person name="Elbourne L.D.H."/>
            <person name="Baker S.E."/>
            <person name="Magnuson J."/>
            <person name="LaBoissiere S."/>
            <person name="Clutterbuck A.J."/>
            <person name="Martinez D."/>
            <person name="Wogulis M."/>
            <person name="de Leon A.L."/>
            <person name="Rey M.W."/>
            <person name="Tsang A."/>
        </authorList>
    </citation>
    <scope>NUCLEOTIDE SEQUENCE [LARGE SCALE GENOMIC DNA]</scope>
    <source>
        <strain evidence="3">ATCC 38088 / NRRL 8126</strain>
    </source>
</reference>
<evidence type="ECO:0000313" key="3">
    <source>
        <dbReference type="Proteomes" id="UP000008181"/>
    </source>
</evidence>
<dbReference type="GeneID" id="11516494"/>